<evidence type="ECO:0000256" key="4">
    <source>
        <dbReference type="ARBA" id="ARBA00022833"/>
    </source>
</evidence>
<feature type="region of interest" description="Disordered" evidence="7">
    <location>
        <begin position="230"/>
        <end position="369"/>
    </location>
</feature>
<dbReference type="InterPro" id="IPR042014">
    <property type="entry name" value="MTF2_PHD1"/>
</dbReference>
<feature type="compositionally biased region" description="Polar residues" evidence="7">
    <location>
        <begin position="668"/>
        <end position="693"/>
    </location>
</feature>
<dbReference type="Gene3D" id="3.30.40.10">
    <property type="entry name" value="Zinc/RING finger domain, C3HC4 (zinc finger)"/>
    <property type="match status" value="1"/>
</dbReference>
<dbReference type="Gene3D" id="2.30.30.140">
    <property type="match status" value="1"/>
</dbReference>
<evidence type="ECO:0000313" key="9">
    <source>
        <dbReference type="EMBL" id="CAI8037770.1"/>
    </source>
</evidence>
<feature type="region of interest" description="Disordered" evidence="7">
    <location>
        <begin position="565"/>
        <end position="654"/>
    </location>
</feature>
<dbReference type="PANTHER" id="PTHR12628">
    <property type="entry name" value="POLYCOMB-LIKE TRANSCRIPTION FACTOR"/>
    <property type="match status" value="1"/>
</dbReference>
<dbReference type="InterPro" id="IPR019786">
    <property type="entry name" value="Zinc_finger_PHD-type_CS"/>
</dbReference>
<dbReference type="SMART" id="SM00249">
    <property type="entry name" value="PHD"/>
    <property type="match status" value="1"/>
</dbReference>
<feature type="compositionally biased region" description="Low complexity" evidence="7">
    <location>
        <begin position="694"/>
        <end position="707"/>
    </location>
</feature>
<dbReference type="PROSITE" id="PS50016">
    <property type="entry name" value="ZF_PHD_2"/>
    <property type="match status" value="1"/>
</dbReference>
<keyword evidence="4" id="KW-0862">Zinc</keyword>
<dbReference type="SUPFAM" id="SSF63748">
    <property type="entry name" value="Tudor/PWWP/MBT"/>
    <property type="match status" value="1"/>
</dbReference>
<keyword evidence="5" id="KW-0539">Nucleus</keyword>
<evidence type="ECO:0000256" key="6">
    <source>
        <dbReference type="PROSITE-ProRule" id="PRU00146"/>
    </source>
</evidence>
<dbReference type="GO" id="GO:0003677">
    <property type="term" value="F:DNA binding"/>
    <property type="evidence" value="ECO:0007669"/>
    <property type="project" value="TreeGrafter"/>
</dbReference>
<gene>
    <name evidence="9" type="ORF">GBAR_LOCUS21121</name>
</gene>
<dbReference type="GO" id="GO:0005634">
    <property type="term" value="C:nucleus"/>
    <property type="evidence" value="ECO:0007669"/>
    <property type="project" value="UniProtKB-SubCell"/>
</dbReference>
<keyword evidence="10" id="KW-1185">Reference proteome</keyword>
<feature type="compositionally biased region" description="Polar residues" evidence="7">
    <location>
        <begin position="582"/>
        <end position="608"/>
    </location>
</feature>
<feature type="compositionally biased region" description="Basic and acidic residues" evidence="7">
    <location>
        <begin position="197"/>
        <end position="207"/>
    </location>
</feature>
<comment type="caution">
    <text evidence="9">The sequence shown here is derived from an EMBL/GenBank/DDBJ whole genome shotgun (WGS) entry which is preliminary data.</text>
</comment>
<feature type="domain" description="PHD-type" evidence="8">
    <location>
        <begin position="67"/>
        <end position="122"/>
    </location>
</feature>
<protein>
    <submittedName>
        <fullName evidence="9">Metal-response element-binding transcription factor 2</fullName>
    </submittedName>
</protein>
<evidence type="ECO:0000313" key="10">
    <source>
        <dbReference type="Proteomes" id="UP001174909"/>
    </source>
</evidence>
<dbReference type="PANTHER" id="PTHR12628:SF10">
    <property type="entry name" value="HOMEOBOX DOMAIN-CONTAINING PROTEIN"/>
    <property type="match status" value="1"/>
</dbReference>
<sequence>MTATAETAFSFKPGDLVLIKWNDSMVYFAKIKKIDQRRRKCTVVFDDKSQDEADFSQIHSVDETTTDIICIKCKRDDSDTPNEIVLCDRCGIGYHQKCHSPPIPASALELDTPWNCAYCLRGVKCPYLTESLDVLQNLISDEEGQSHDEVDSITTAESDEGGEEFTAPLISHHGKYLAPPKIPKKRGRKPKVRRGPKPKDRAKSPLALDVHRFKKEDSIDSVDLVVPSGEPAELNSSASCATAQREMQLRRKRAQVVSPPTVQKRPRKPSVQSQTLSVTRIPGSVVTREGTANSRPDITDESHEEVNHEARRGDCFLPGPKLPAPAPTSNSQSGSSPLAFPERKPRSLRVSLNLPDEVEPGSPMEKVMRSQKLLSPKFAISSLPLWDDDLGPKTAVSISTANPPMIKSPPSSGGKIVTLSSHKGSSESRSPSPKREGGPLTPFTASALPLQATPKTSEGTGDRKRRSREDREDVVEDSLVPKRPKPTLKSPPNSPLEDVFVSPVKAEVESISNTCPSSREAAAYTVGTHAPDSGTAVANLENYGQSKIVSLGPAILPQHNAAPVGYGCTQPQGEGPTPHLPTPQNDTPSVVTVQPLPANQASLGTSPVNSPPHAIKPAVPSRSEGAQPAVIKSTPSQVSNPKSSAPPSTTVKIPSNPAVVETTHFPVSQNPSASLASSQPPRTTSGATAVSVITSPTTALTSASSSTKQKPFPKSKDSDIIITGVEIRPPQTSSAGPSDLQHTPHSTARQRSVLSPIVCSSVTKVSTTTSPVAATSHPQTYCLSGKRQMAVPGNRVTSKIVGLKTPVLQQPPQKSVPGASEGAKQIPSRPEAGPILSQTPVSVATTPTGYTSTGGGTTPYTIIPTDAVVSGGQGVTTAIAVPPPFTTRAIKPGTLPIKNSVVPPHTAAAPTIHYIIEPLGRAATSVIYSQTTGVPVVTHTQPSSASVPVYHTEIASSKSPMPVTTTKPYAIVSAQPTASIEIQGIAVNQQGTPLISPQVQLGYGPVSTTPYIQTVVTPSSNAKRSIHTMAGSSSSAKQSKISEMARMSPTAKSSLSHPQTHENAQLEEIGKNISDAFASSSEQMLIAAFEDAWKKFQANGKRYQAPKSGIRKTGGQPETGGKPIPPPNAEVVSVPGTSSRLSLIRPTYSRSKMPVVQSAPDQLVCVPADAAARTGLAVTTTPNMQQKQHPVQIIYCSSPSVQQQVYNGGSEYSGTALYAVAPNNAQSPYNIMQHQPHRGGKSMGSKVTQVHTSGIYIPAHASDVSLQNQQPTAVVVEPVATGRLNKSMYMLQGASSRLL</sequence>
<feature type="compositionally biased region" description="Polar residues" evidence="7">
    <location>
        <begin position="327"/>
        <end position="336"/>
    </location>
</feature>
<dbReference type="CDD" id="cd20385">
    <property type="entry name" value="Tudor_PCL"/>
    <property type="match status" value="1"/>
</dbReference>
<dbReference type="SMART" id="SM00333">
    <property type="entry name" value="TUDOR"/>
    <property type="match status" value="1"/>
</dbReference>
<feature type="compositionally biased region" description="Polar residues" evidence="7">
    <location>
        <begin position="633"/>
        <end position="653"/>
    </location>
</feature>
<dbReference type="EMBL" id="CASHTH010002959">
    <property type="protein sequence ID" value="CAI8037770.1"/>
    <property type="molecule type" value="Genomic_DNA"/>
</dbReference>
<dbReference type="Proteomes" id="UP001174909">
    <property type="component" value="Unassembled WGS sequence"/>
</dbReference>
<dbReference type="GO" id="GO:0003682">
    <property type="term" value="F:chromatin binding"/>
    <property type="evidence" value="ECO:0007669"/>
    <property type="project" value="TreeGrafter"/>
</dbReference>
<dbReference type="InterPro" id="IPR002999">
    <property type="entry name" value="Tudor"/>
</dbReference>
<evidence type="ECO:0000256" key="7">
    <source>
        <dbReference type="SAM" id="MobiDB-lite"/>
    </source>
</evidence>
<feature type="region of interest" description="Disordered" evidence="7">
    <location>
        <begin position="668"/>
        <end position="752"/>
    </location>
</feature>
<feature type="region of interest" description="Disordered" evidence="7">
    <location>
        <begin position="809"/>
        <end position="836"/>
    </location>
</feature>
<organism evidence="9 10">
    <name type="scientific">Geodia barretti</name>
    <name type="common">Barrett's horny sponge</name>
    <dbReference type="NCBI Taxonomy" id="519541"/>
    <lineage>
        <taxon>Eukaryota</taxon>
        <taxon>Metazoa</taxon>
        <taxon>Porifera</taxon>
        <taxon>Demospongiae</taxon>
        <taxon>Heteroscleromorpha</taxon>
        <taxon>Tetractinellida</taxon>
        <taxon>Astrophorina</taxon>
        <taxon>Geodiidae</taxon>
        <taxon>Geodia</taxon>
    </lineage>
</organism>
<feature type="compositionally biased region" description="Basic residues" evidence="7">
    <location>
        <begin position="182"/>
        <end position="196"/>
    </location>
</feature>
<dbReference type="SUPFAM" id="SSF57903">
    <property type="entry name" value="FYVE/PHD zinc finger"/>
    <property type="match status" value="1"/>
</dbReference>
<dbReference type="PROSITE" id="PS01359">
    <property type="entry name" value="ZF_PHD_1"/>
    <property type="match status" value="1"/>
</dbReference>
<feature type="region of interest" description="Disordered" evidence="7">
    <location>
        <begin position="383"/>
        <end position="497"/>
    </location>
</feature>
<reference evidence="9" key="1">
    <citation type="submission" date="2023-03" db="EMBL/GenBank/DDBJ databases">
        <authorList>
            <person name="Steffen K."/>
            <person name="Cardenas P."/>
        </authorList>
    </citation>
    <scope>NUCLEOTIDE SEQUENCE</scope>
</reference>
<comment type="subcellular location">
    <subcellularLocation>
        <location evidence="1">Nucleus</location>
    </subcellularLocation>
</comment>
<proteinExistence type="predicted"/>
<dbReference type="CDD" id="cd15578">
    <property type="entry name" value="PHD1_MTF2"/>
    <property type="match status" value="1"/>
</dbReference>
<feature type="compositionally biased region" description="Basic and acidic residues" evidence="7">
    <location>
        <begin position="297"/>
        <end position="314"/>
    </location>
</feature>
<accession>A0AA35SX58</accession>
<dbReference type="InterPro" id="IPR011011">
    <property type="entry name" value="Znf_FYVE_PHD"/>
</dbReference>
<dbReference type="InterPro" id="IPR001965">
    <property type="entry name" value="Znf_PHD"/>
</dbReference>
<dbReference type="GO" id="GO:0008270">
    <property type="term" value="F:zinc ion binding"/>
    <property type="evidence" value="ECO:0007669"/>
    <property type="project" value="UniProtKB-KW"/>
</dbReference>
<evidence type="ECO:0000256" key="2">
    <source>
        <dbReference type="ARBA" id="ARBA00022723"/>
    </source>
</evidence>
<feature type="compositionally biased region" description="Low complexity" evidence="7">
    <location>
        <begin position="420"/>
        <end position="431"/>
    </location>
</feature>
<feature type="region of interest" description="Disordered" evidence="7">
    <location>
        <begin position="1105"/>
        <end position="1137"/>
    </location>
</feature>
<feature type="compositionally biased region" description="Polar residues" evidence="7">
    <location>
        <begin position="730"/>
        <end position="752"/>
    </location>
</feature>
<evidence type="ECO:0000256" key="5">
    <source>
        <dbReference type="ARBA" id="ARBA00023242"/>
    </source>
</evidence>
<dbReference type="InterPro" id="IPR013083">
    <property type="entry name" value="Znf_RING/FYVE/PHD"/>
</dbReference>
<keyword evidence="3 6" id="KW-0863">Zinc-finger</keyword>
<name>A0AA35SX58_GEOBA</name>
<evidence type="ECO:0000259" key="8">
    <source>
        <dbReference type="PROSITE" id="PS50016"/>
    </source>
</evidence>
<dbReference type="GO" id="GO:0045814">
    <property type="term" value="P:negative regulation of gene expression, epigenetic"/>
    <property type="evidence" value="ECO:0007669"/>
    <property type="project" value="TreeGrafter"/>
</dbReference>
<keyword evidence="2" id="KW-0479">Metal-binding</keyword>
<dbReference type="Pfam" id="PF00628">
    <property type="entry name" value="PHD"/>
    <property type="match status" value="1"/>
</dbReference>
<feature type="region of interest" description="Disordered" evidence="7">
    <location>
        <begin position="167"/>
        <end position="207"/>
    </location>
</feature>
<dbReference type="InterPro" id="IPR019787">
    <property type="entry name" value="Znf_PHD-finger"/>
</dbReference>
<evidence type="ECO:0000256" key="3">
    <source>
        <dbReference type="ARBA" id="ARBA00022771"/>
    </source>
</evidence>
<evidence type="ECO:0000256" key="1">
    <source>
        <dbReference type="ARBA" id="ARBA00004123"/>
    </source>
</evidence>